<dbReference type="InterPro" id="IPR036318">
    <property type="entry name" value="FAD-bd_PCMH-like_sf"/>
</dbReference>
<dbReference type="InterPro" id="IPR036635">
    <property type="entry name" value="MurB_C_sf"/>
</dbReference>
<dbReference type="UniPathway" id="UPA00219"/>
<dbReference type="InterPro" id="IPR016166">
    <property type="entry name" value="FAD-bd_PCMH"/>
</dbReference>
<feature type="domain" description="FAD-binding PCMH-type" evidence="17">
    <location>
        <begin position="17"/>
        <end position="192"/>
    </location>
</feature>
<evidence type="ECO:0000256" key="2">
    <source>
        <dbReference type="ARBA" id="ARBA00003921"/>
    </source>
</evidence>
<keyword evidence="11 16" id="KW-0573">Peptidoglycan synthesis</keyword>
<dbReference type="GO" id="GO:0071949">
    <property type="term" value="F:FAD binding"/>
    <property type="evidence" value="ECO:0007669"/>
    <property type="project" value="InterPro"/>
</dbReference>
<dbReference type="GO" id="GO:0051301">
    <property type="term" value="P:cell division"/>
    <property type="evidence" value="ECO:0007669"/>
    <property type="project" value="UniProtKB-KW"/>
</dbReference>
<dbReference type="GO" id="GO:0008360">
    <property type="term" value="P:regulation of cell shape"/>
    <property type="evidence" value="ECO:0007669"/>
    <property type="project" value="UniProtKB-KW"/>
</dbReference>
<dbReference type="Gene3D" id="3.90.78.10">
    <property type="entry name" value="UDP-N-acetylenolpyruvoylglucosamine reductase, C-terminal domain"/>
    <property type="match status" value="1"/>
</dbReference>
<evidence type="ECO:0000256" key="12">
    <source>
        <dbReference type="ARBA" id="ARBA00023002"/>
    </source>
</evidence>
<evidence type="ECO:0000256" key="4">
    <source>
        <dbReference type="ARBA" id="ARBA00004752"/>
    </source>
</evidence>
<evidence type="ECO:0000256" key="15">
    <source>
        <dbReference type="ARBA" id="ARBA00048914"/>
    </source>
</evidence>
<protein>
    <recommendedName>
        <fullName evidence="16">UDP-N-acetylenolpyruvoylglucosamine reductase</fullName>
        <ecNumber evidence="16">1.3.1.98</ecNumber>
    </recommendedName>
    <alternativeName>
        <fullName evidence="16">UDP-N-acetylmuramate dehydrogenase</fullName>
    </alternativeName>
</protein>
<evidence type="ECO:0000256" key="6">
    <source>
        <dbReference type="ARBA" id="ARBA00022618"/>
    </source>
</evidence>
<dbReference type="GO" id="GO:0009252">
    <property type="term" value="P:peptidoglycan biosynthetic process"/>
    <property type="evidence" value="ECO:0007669"/>
    <property type="project" value="UniProtKB-UniRule"/>
</dbReference>
<keyword evidence="8 16" id="KW-0274">FAD</keyword>
<comment type="catalytic activity">
    <reaction evidence="15 16">
        <text>UDP-N-acetyl-alpha-D-muramate + NADP(+) = UDP-N-acetyl-3-O-(1-carboxyvinyl)-alpha-D-glucosamine + NADPH + H(+)</text>
        <dbReference type="Rhea" id="RHEA:12248"/>
        <dbReference type="ChEBI" id="CHEBI:15378"/>
        <dbReference type="ChEBI" id="CHEBI:57783"/>
        <dbReference type="ChEBI" id="CHEBI:58349"/>
        <dbReference type="ChEBI" id="CHEBI:68483"/>
        <dbReference type="ChEBI" id="CHEBI:70757"/>
        <dbReference type="EC" id="1.3.1.98"/>
    </reaction>
</comment>
<dbReference type="NCBIfam" id="NF010478">
    <property type="entry name" value="PRK13903.1"/>
    <property type="match status" value="1"/>
</dbReference>
<dbReference type="EMBL" id="MHHR01000023">
    <property type="protein sequence ID" value="OGY34061.1"/>
    <property type="molecule type" value="Genomic_DNA"/>
</dbReference>
<evidence type="ECO:0000256" key="9">
    <source>
        <dbReference type="ARBA" id="ARBA00022857"/>
    </source>
</evidence>
<keyword evidence="5 16" id="KW-0963">Cytoplasm</keyword>
<feature type="active site" evidence="16">
    <location>
        <position position="347"/>
    </location>
</feature>
<dbReference type="AlphaFoldDB" id="A0A1G1X2P5"/>
<dbReference type="InterPro" id="IPR016167">
    <property type="entry name" value="FAD-bd_PCMH_sub1"/>
</dbReference>
<keyword evidence="12 16" id="KW-0560">Oxidoreductase</keyword>
<evidence type="ECO:0000256" key="7">
    <source>
        <dbReference type="ARBA" id="ARBA00022630"/>
    </source>
</evidence>
<dbReference type="Gene3D" id="3.30.43.10">
    <property type="entry name" value="Uridine Diphospho-n-acetylenolpyruvylglucosamine Reductase, domain 2"/>
    <property type="match status" value="1"/>
</dbReference>
<organism evidence="18 19">
    <name type="scientific">Candidatus Andersenbacteria bacterium RIFCSPHIGHO2_12_FULL_45_11</name>
    <dbReference type="NCBI Taxonomy" id="1797281"/>
    <lineage>
        <taxon>Bacteria</taxon>
        <taxon>Candidatus Anderseniibacteriota</taxon>
    </lineage>
</organism>
<comment type="cofactor">
    <cofactor evidence="1 16">
        <name>FAD</name>
        <dbReference type="ChEBI" id="CHEBI:57692"/>
    </cofactor>
</comment>
<dbReference type="GO" id="GO:0008762">
    <property type="term" value="F:UDP-N-acetylmuramate dehydrogenase activity"/>
    <property type="evidence" value="ECO:0007669"/>
    <property type="project" value="UniProtKB-UniRule"/>
</dbReference>
<dbReference type="InterPro" id="IPR006094">
    <property type="entry name" value="Oxid_FAD_bind_N"/>
</dbReference>
<dbReference type="Pfam" id="PF02873">
    <property type="entry name" value="MurB_C"/>
    <property type="match status" value="1"/>
</dbReference>
<keyword evidence="10 16" id="KW-0133">Cell shape</keyword>
<dbReference type="InterPro" id="IPR003170">
    <property type="entry name" value="MurB"/>
</dbReference>
<dbReference type="InterPro" id="IPR016169">
    <property type="entry name" value="FAD-bd_PCMH_sub2"/>
</dbReference>
<dbReference type="NCBIfam" id="TIGR00179">
    <property type="entry name" value="murB"/>
    <property type="match status" value="1"/>
</dbReference>
<evidence type="ECO:0000256" key="14">
    <source>
        <dbReference type="ARBA" id="ARBA00023316"/>
    </source>
</evidence>
<dbReference type="GO" id="GO:0005829">
    <property type="term" value="C:cytosol"/>
    <property type="evidence" value="ECO:0007669"/>
    <property type="project" value="TreeGrafter"/>
</dbReference>
<accession>A0A1G1X2P5</accession>
<dbReference type="Pfam" id="PF01565">
    <property type="entry name" value="FAD_binding_4"/>
    <property type="match status" value="1"/>
</dbReference>
<name>A0A1G1X2P5_9BACT</name>
<keyword evidence="7 16" id="KW-0285">Flavoprotein</keyword>
<evidence type="ECO:0000256" key="10">
    <source>
        <dbReference type="ARBA" id="ARBA00022960"/>
    </source>
</evidence>
<sequence length="352" mass="37309">MNIQNNIPLAPLTTIKLGGNASQYITCTTNEDIVAALKHAQEHNLPAGQAGLRVHVLGGGSNTIFADNGFNGLIIHIQTKGITASADGTLTAQAGEGWDTVVQYAIVNNLAGIECLSGIPGSAGATPFQNVGAYGQEVAETIIRVDAINRQTLEQISFTNTDCNFAYRTSRFKTTDRDRYIITSVTFSLTPNGTPTIKYPELAAFVATSAPEASLASVRDAVLTLRKKKSMVVGSEDPNSISCGSFFTNPIIALSAFNALQQHSADKIPNYPAGNTEDGTLLCKLSAAWLVEHAGFSKGLERGNVGISQNHSLALINKGGTTQEILALAQEIQDTVQTTFGVKLEMEPIVVD</sequence>
<comment type="pathway">
    <text evidence="4 16">Cell wall biogenesis; peptidoglycan biosynthesis.</text>
</comment>
<dbReference type="Proteomes" id="UP000177528">
    <property type="component" value="Unassembled WGS sequence"/>
</dbReference>
<dbReference type="HAMAP" id="MF_00037">
    <property type="entry name" value="MurB"/>
    <property type="match status" value="1"/>
</dbReference>
<comment type="function">
    <text evidence="2 16">Cell wall formation.</text>
</comment>
<dbReference type="PROSITE" id="PS51387">
    <property type="entry name" value="FAD_PCMH"/>
    <property type="match status" value="1"/>
</dbReference>
<reference evidence="18 19" key="1">
    <citation type="journal article" date="2016" name="Nat. Commun.">
        <title>Thousands of microbial genomes shed light on interconnected biogeochemical processes in an aquifer system.</title>
        <authorList>
            <person name="Anantharaman K."/>
            <person name="Brown C.T."/>
            <person name="Hug L.A."/>
            <person name="Sharon I."/>
            <person name="Castelle C.J."/>
            <person name="Probst A.J."/>
            <person name="Thomas B.C."/>
            <person name="Singh A."/>
            <person name="Wilkins M.J."/>
            <person name="Karaoz U."/>
            <person name="Brodie E.L."/>
            <person name="Williams K.H."/>
            <person name="Hubbard S.S."/>
            <person name="Banfield J.F."/>
        </authorList>
    </citation>
    <scope>NUCLEOTIDE SEQUENCE [LARGE SCALE GENOMIC DNA]</scope>
</reference>
<dbReference type="SUPFAM" id="SSF56176">
    <property type="entry name" value="FAD-binding/transporter-associated domain-like"/>
    <property type="match status" value="1"/>
</dbReference>
<comment type="caution">
    <text evidence="18">The sequence shown here is derived from an EMBL/GenBank/DDBJ whole genome shotgun (WGS) entry which is preliminary data.</text>
</comment>
<keyword evidence="6 16" id="KW-0132">Cell division</keyword>
<feature type="active site" description="Proton donor" evidence="16">
    <location>
        <position position="245"/>
    </location>
</feature>
<evidence type="ECO:0000313" key="18">
    <source>
        <dbReference type="EMBL" id="OGY34061.1"/>
    </source>
</evidence>
<dbReference type="PANTHER" id="PTHR21071">
    <property type="entry name" value="UDP-N-ACETYLENOLPYRUVOYLGLUCOSAMINE REDUCTASE"/>
    <property type="match status" value="1"/>
</dbReference>
<evidence type="ECO:0000256" key="13">
    <source>
        <dbReference type="ARBA" id="ARBA00023306"/>
    </source>
</evidence>
<proteinExistence type="inferred from homology"/>
<evidence type="ECO:0000256" key="8">
    <source>
        <dbReference type="ARBA" id="ARBA00022827"/>
    </source>
</evidence>
<evidence type="ECO:0000256" key="11">
    <source>
        <dbReference type="ARBA" id="ARBA00022984"/>
    </source>
</evidence>
<evidence type="ECO:0000259" key="17">
    <source>
        <dbReference type="PROSITE" id="PS51387"/>
    </source>
</evidence>
<dbReference type="PANTHER" id="PTHR21071:SF4">
    <property type="entry name" value="UDP-N-ACETYLENOLPYRUVOYLGLUCOSAMINE REDUCTASE"/>
    <property type="match status" value="1"/>
</dbReference>
<evidence type="ECO:0000256" key="16">
    <source>
        <dbReference type="HAMAP-Rule" id="MF_00037"/>
    </source>
</evidence>
<evidence type="ECO:0000313" key="19">
    <source>
        <dbReference type="Proteomes" id="UP000177528"/>
    </source>
</evidence>
<evidence type="ECO:0000256" key="3">
    <source>
        <dbReference type="ARBA" id="ARBA00004496"/>
    </source>
</evidence>
<dbReference type="InterPro" id="IPR011601">
    <property type="entry name" value="MurB_C"/>
</dbReference>
<dbReference type="EC" id="1.3.1.98" evidence="16"/>
<comment type="subcellular location">
    <subcellularLocation>
        <location evidence="3 16">Cytoplasm</location>
    </subcellularLocation>
</comment>
<keyword evidence="9 16" id="KW-0521">NADP</keyword>
<keyword evidence="14 16" id="KW-0961">Cell wall biogenesis/degradation</keyword>
<dbReference type="SUPFAM" id="SSF56194">
    <property type="entry name" value="Uridine diphospho-N-Acetylenolpyruvylglucosamine reductase, MurB, C-terminal domain"/>
    <property type="match status" value="1"/>
</dbReference>
<feature type="active site" evidence="16">
    <location>
        <position position="168"/>
    </location>
</feature>
<dbReference type="Gene3D" id="3.30.465.10">
    <property type="match status" value="1"/>
</dbReference>
<gene>
    <name evidence="16" type="primary">murB</name>
    <name evidence="18" type="ORF">A3D99_02280</name>
</gene>
<evidence type="ECO:0000256" key="1">
    <source>
        <dbReference type="ARBA" id="ARBA00001974"/>
    </source>
</evidence>
<evidence type="ECO:0000256" key="5">
    <source>
        <dbReference type="ARBA" id="ARBA00022490"/>
    </source>
</evidence>
<keyword evidence="13 16" id="KW-0131">Cell cycle</keyword>
<dbReference type="GO" id="GO:0071555">
    <property type="term" value="P:cell wall organization"/>
    <property type="evidence" value="ECO:0007669"/>
    <property type="project" value="UniProtKB-KW"/>
</dbReference>
<comment type="similarity">
    <text evidence="16">Belongs to the MurB family.</text>
</comment>